<dbReference type="STRING" id="1497020.DO97_00775"/>
<keyword evidence="1" id="KW-0472">Membrane</keyword>
<evidence type="ECO:0000256" key="1">
    <source>
        <dbReference type="SAM" id="Phobius"/>
    </source>
</evidence>
<gene>
    <name evidence="2" type="ORF">DO97_00775</name>
</gene>
<organism evidence="2 3">
    <name type="scientific">Neosynechococcus sphagnicola sy1</name>
    <dbReference type="NCBI Taxonomy" id="1497020"/>
    <lineage>
        <taxon>Bacteria</taxon>
        <taxon>Bacillati</taxon>
        <taxon>Cyanobacteriota</taxon>
        <taxon>Cyanophyceae</taxon>
        <taxon>Neosynechococcales</taxon>
        <taxon>Neosynechococcaceae</taxon>
        <taxon>Neosynechococcus</taxon>
    </lineage>
</organism>
<dbReference type="RefSeq" id="WP_036531727.1">
    <property type="nucleotide sequence ID" value="NZ_JJML01000010.1"/>
</dbReference>
<feature type="transmembrane region" description="Helical" evidence="1">
    <location>
        <begin position="188"/>
        <end position="206"/>
    </location>
</feature>
<dbReference type="EMBL" id="JJML01000010">
    <property type="protein sequence ID" value="KGF73272.1"/>
    <property type="molecule type" value="Genomic_DNA"/>
</dbReference>
<evidence type="ECO:0000313" key="2">
    <source>
        <dbReference type="EMBL" id="KGF73272.1"/>
    </source>
</evidence>
<evidence type="ECO:0000313" key="3">
    <source>
        <dbReference type="Proteomes" id="UP000030170"/>
    </source>
</evidence>
<dbReference type="Proteomes" id="UP000030170">
    <property type="component" value="Unassembled WGS sequence"/>
</dbReference>
<reference evidence="2 3" key="1">
    <citation type="journal article" date="2014" name="Mol. Ecol.">
        <title>Evolution of Synechococcus.</title>
        <authorList>
            <person name="Dvorak P."/>
            <person name="Casamatta D."/>
            <person name="Hasler P."/>
            <person name="Poulickova A."/>
            <person name="Ondrej V."/>
            <person name="Sanges R."/>
        </authorList>
    </citation>
    <scope>NUCLEOTIDE SEQUENCE [LARGE SCALE GENOMIC DNA]</scope>
    <source>
        <strain evidence="2 3">CAUP A 1101</strain>
    </source>
</reference>
<accession>A0A098TN25</accession>
<feature type="transmembrane region" description="Helical" evidence="1">
    <location>
        <begin position="66"/>
        <end position="87"/>
    </location>
</feature>
<keyword evidence="1" id="KW-1133">Transmembrane helix</keyword>
<dbReference type="OrthoDB" id="449734at2"/>
<keyword evidence="3" id="KW-1185">Reference proteome</keyword>
<comment type="caution">
    <text evidence="2">The sequence shown here is derived from an EMBL/GenBank/DDBJ whole genome shotgun (WGS) entry which is preliminary data.</text>
</comment>
<feature type="transmembrane region" description="Helical" evidence="1">
    <location>
        <begin position="313"/>
        <end position="331"/>
    </location>
</feature>
<sequence>MLQNSVNIPAWDQWYTPADVLIKVHGGQLSFADLMAQYNESKLLFPRIFFIGLAYLTHWDVRYEMLVSFLLAALIAFNLYVVSRYTVPGHPHPWLFWLTNLLVFSPLQSENWLLGISVVSFVPMACVTTGMTIIYRNQWQIQHQVLACMGLCLVSTFSIANGMVAWVLMPPVFWAHGEALPQYRRGQLILAAAWLTGWLISLVIYFSDYQKPVGHPSLTAGVIHPWMALQYLLSFLGAPLGGGELGIGQLVGLILLSLFSGGCWYLLRHRRQPSLVDRAVPWLAIAAYSLINGLVATAGRVGFGLEQSLASRYVTYSVYLPIALIYLLKIIHSDLQFQPSLGSRTPVVDRAIAALVTLLLTLQVFSFNHGVQLMEATKLSRIQGQACLFFINVLREDACLLENLFPNVTFLRDRANALNALGFLSPGLAHSRQLQTLLPAVSDQPTPSLNHGWIDQLQPVGDLNYQLNGWAVLPEQGTAAKIVVLAYDDATGYSTAFKILAVTEPRPDVAAAFRDHAYLRSGWKATVSGAQIPEQATHLSVWAFDPKIGQVFQLDGTRSLPR</sequence>
<keyword evidence="1" id="KW-0812">Transmembrane</keyword>
<feature type="transmembrane region" description="Helical" evidence="1">
    <location>
        <begin position="218"/>
        <end position="240"/>
    </location>
</feature>
<feature type="transmembrane region" description="Helical" evidence="1">
    <location>
        <begin position="246"/>
        <end position="267"/>
    </location>
</feature>
<feature type="transmembrane region" description="Helical" evidence="1">
    <location>
        <begin position="352"/>
        <end position="371"/>
    </location>
</feature>
<proteinExistence type="predicted"/>
<name>A0A098TN25_9CYAN</name>
<dbReference type="AlphaFoldDB" id="A0A098TN25"/>
<protein>
    <recommendedName>
        <fullName evidence="4">Glycosyltransferase RgtA/B/C/D-like domain-containing protein</fullName>
    </recommendedName>
</protein>
<feature type="transmembrane region" description="Helical" evidence="1">
    <location>
        <begin position="146"/>
        <end position="168"/>
    </location>
</feature>
<feature type="transmembrane region" description="Helical" evidence="1">
    <location>
        <begin position="279"/>
        <end position="301"/>
    </location>
</feature>
<evidence type="ECO:0008006" key="4">
    <source>
        <dbReference type="Google" id="ProtNLM"/>
    </source>
</evidence>
<feature type="transmembrane region" description="Helical" evidence="1">
    <location>
        <begin position="112"/>
        <end position="134"/>
    </location>
</feature>